<evidence type="ECO:0000256" key="2">
    <source>
        <dbReference type="SAM" id="Phobius"/>
    </source>
</evidence>
<evidence type="ECO:0000259" key="3">
    <source>
        <dbReference type="Pfam" id="PF25917"/>
    </source>
</evidence>
<reference evidence="4 5" key="1">
    <citation type="submission" date="2017-05" db="EMBL/GenBank/DDBJ databases">
        <title>Genomic insights into alkan degradation activity of Oleiphilus messinensis.</title>
        <authorList>
            <person name="Kozyavkin S.A."/>
            <person name="Slesarev A.I."/>
            <person name="Golyshin P.N."/>
            <person name="Korzhenkov A."/>
            <person name="Golyshina O.N."/>
            <person name="Toshchakov S.V."/>
        </authorList>
    </citation>
    <scope>NUCLEOTIDE SEQUENCE [LARGE SCALE GENOMIC DNA]</scope>
    <source>
        <strain evidence="4 5">ME102</strain>
    </source>
</reference>
<accession>A0A1Y0IFH2</accession>
<dbReference type="GO" id="GO:0015562">
    <property type="term" value="F:efflux transmembrane transporter activity"/>
    <property type="evidence" value="ECO:0007669"/>
    <property type="project" value="TreeGrafter"/>
</dbReference>
<keyword evidence="2" id="KW-0812">Transmembrane</keyword>
<dbReference type="PANTHER" id="PTHR30469">
    <property type="entry name" value="MULTIDRUG RESISTANCE PROTEIN MDTA"/>
    <property type="match status" value="1"/>
</dbReference>
<organism evidence="4 5">
    <name type="scientific">Oleiphilus messinensis</name>
    <dbReference type="NCBI Taxonomy" id="141451"/>
    <lineage>
        <taxon>Bacteria</taxon>
        <taxon>Pseudomonadati</taxon>
        <taxon>Pseudomonadota</taxon>
        <taxon>Gammaproteobacteria</taxon>
        <taxon>Oceanospirillales</taxon>
        <taxon>Oleiphilaceae</taxon>
        <taxon>Oleiphilus</taxon>
    </lineage>
</organism>
<keyword evidence="2" id="KW-0472">Membrane</keyword>
<dbReference type="RefSeq" id="WP_087463925.1">
    <property type="nucleotide sequence ID" value="NZ_CP021425.1"/>
</dbReference>
<dbReference type="PANTHER" id="PTHR30469:SF15">
    <property type="entry name" value="HLYD FAMILY OF SECRETION PROTEINS"/>
    <property type="match status" value="1"/>
</dbReference>
<keyword evidence="5" id="KW-1185">Reference proteome</keyword>
<dbReference type="Pfam" id="PF25917">
    <property type="entry name" value="BSH_RND"/>
    <property type="match status" value="1"/>
</dbReference>
<dbReference type="InterPro" id="IPR058625">
    <property type="entry name" value="MdtA-like_BSH"/>
</dbReference>
<dbReference type="NCBIfam" id="TIGR01730">
    <property type="entry name" value="RND_mfp"/>
    <property type="match status" value="1"/>
</dbReference>
<dbReference type="GO" id="GO:1990281">
    <property type="term" value="C:efflux pump complex"/>
    <property type="evidence" value="ECO:0007669"/>
    <property type="project" value="TreeGrafter"/>
</dbReference>
<dbReference type="Gene3D" id="2.40.50.100">
    <property type="match status" value="1"/>
</dbReference>
<keyword evidence="2" id="KW-1133">Transmembrane helix</keyword>
<gene>
    <name evidence="4" type="ORF">OLMES_5247</name>
</gene>
<evidence type="ECO:0000313" key="5">
    <source>
        <dbReference type="Proteomes" id="UP000196027"/>
    </source>
</evidence>
<feature type="transmembrane region" description="Helical" evidence="2">
    <location>
        <begin position="12"/>
        <end position="31"/>
    </location>
</feature>
<dbReference type="SUPFAM" id="SSF111369">
    <property type="entry name" value="HlyD-like secretion proteins"/>
    <property type="match status" value="1"/>
</dbReference>
<comment type="similarity">
    <text evidence="1">Belongs to the membrane fusion protein (MFP) (TC 8.A.1) family.</text>
</comment>
<dbReference type="InterPro" id="IPR006143">
    <property type="entry name" value="RND_pump_MFP"/>
</dbReference>
<dbReference type="AlphaFoldDB" id="A0A1Y0IFH2"/>
<dbReference type="EMBL" id="CP021425">
    <property type="protein sequence ID" value="ARU59231.1"/>
    <property type="molecule type" value="Genomic_DNA"/>
</dbReference>
<dbReference type="Gene3D" id="2.40.30.170">
    <property type="match status" value="1"/>
</dbReference>
<name>A0A1Y0IFH2_9GAMM</name>
<evidence type="ECO:0000313" key="4">
    <source>
        <dbReference type="EMBL" id="ARU59231.1"/>
    </source>
</evidence>
<evidence type="ECO:0000256" key="1">
    <source>
        <dbReference type="ARBA" id="ARBA00009477"/>
    </source>
</evidence>
<dbReference type="OrthoDB" id="9781888at2"/>
<sequence length="400" mass="44903">MNLKTVFARRKTGLVILALIGVMVCLVDFIFTPAESTEATQVSAIQVSATQVSASPPSLPVVEVTTVSAQTYSTEVIVRGQTLPRYQVEITAQVEGEISEIVNGITGQQVAKEDTLITIDNQAYLDAVSAAQLELAYAELNLAEERRAVKQAKQEWAHMQPGKQPDSPLVWRTPHFNVAQQRLARSESLLALARRNLANTEVKAPFSGVIINRYVAPGRYVQQGDPLVSIYGRDQFEMRVLLSEQQWQLLPAEQDLIQLQWPVELSLLNSPPQWSGYISRVENHIDVTTRQRALIITVDAPYEQTPVLLPGRFLEARISGLELPGLYKLPASALTRNGFVWYLDDDNRLQRIAATPVFQKQGDVYIRLPEQDHKRAWRILRHPLSHYLVNTQVQANEAQI</sequence>
<dbReference type="KEGG" id="ome:OLMES_5247"/>
<dbReference type="Proteomes" id="UP000196027">
    <property type="component" value="Chromosome"/>
</dbReference>
<feature type="domain" description="Multidrug resistance protein MdtA-like barrel-sandwich hybrid" evidence="3">
    <location>
        <begin position="87"/>
        <end position="227"/>
    </location>
</feature>
<dbReference type="Gene3D" id="1.10.287.470">
    <property type="entry name" value="Helix hairpin bin"/>
    <property type="match status" value="1"/>
</dbReference>
<proteinExistence type="inferred from homology"/>
<protein>
    <submittedName>
        <fullName evidence="4">RND superfamily NFE family efflux transporter membrane fusion subunit</fullName>
    </submittedName>
</protein>